<dbReference type="RefSeq" id="WP_257913339.1">
    <property type="nucleotide sequence ID" value="NZ_JANPWE010000004.1"/>
</dbReference>
<sequence>MEKERANIFKVNQGKRNRGYNRQAAVAYAHRWWNSYNPDFRYFPVDCTNYVSQVLYAGGLPMQYTGKQDAGWWYAANGAREDQWSLSWAVAHSLRWYLASQQGVLTAKVAAANELRPGDIICYDWDGDGVWQHNTVVVGFNGDGRPLVNAHTNNSQNRLWDYRNSVAWTEKTSYLFWNIIY</sequence>
<accession>A0ABT1Y6X2</accession>
<keyword evidence="3" id="KW-1185">Reference proteome</keyword>
<dbReference type="Proteomes" id="UP001524944">
    <property type="component" value="Unassembled WGS sequence"/>
</dbReference>
<dbReference type="Gene3D" id="3.90.1720.10">
    <property type="entry name" value="endopeptidase domain like (from Nostoc punctiforme)"/>
    <property type="match status" value="1"/>
</dbReference>
<dbReference type="PANTHER" id="PTHR40032:SF1">
    <property type="entry name" value="EXPORTED PROTEIN"/>
    <property type="match status" value="1"/>
</dbReference>
<organism evidence="2 3">
    <name type="scientific">Dehalobacterium formicoaceticum</name>
    <dbReference type="NCBI Taxonomy" id="51515"/>
    <lineage>
        <taxon>Bacteria</taxon>
        <taxon>Bacillati</taxon>
        <taxon>Bacillota</taxon>
        <taxon>Clostridia</taxon>
        <taxon>Eubacteriales</taxon>
        <taxon>Peptococcaceae</taxon>
        <taxon>Dehalobacterium</taxon>
    </lineage>
</organism>
<name>A0ABT1Y6X2_9FIRM</name>
<comment type="caution">
    <text evidence="2">The sequence shown here is derived from an EMBL/GenBank/DDBJ whole genome shotgun (WGS) entry which is preliminary data.</text>
</comment>
<dbReference type="Pfam" id="PF12671">
    <property type="entry name" value="Amidase_6"/>
    <property type="match status" value="1"/>
</dbReference>
<gene>
    <name evidence="2" type="ORF">NVS47_10040</name>
</gene>
<evidence type="ECO:0000313" key="2">
    <source>
        <dbReference type="EMBL" id="MCR6545845.1"/>
    </source>
</evidence>
<reference evidence="2 3" key="1">
    <citation type="submission" date="2022-08" db="EMBL/GenBank/DDBJ databases">
        <title>Proteogenomics of the novel Dehalobacterium formicoaceticum strain EZ94 highlights a key role of methyltransferases during anaerobic dichloromethane degradation.</title>
        <authorList>
            <person name="Wasmund K."/>
        </authorList>
    </citation>
    <scope>NUCLEOTIDE SEQUENCE [LARGE SCALE GENOMIC DNA]</scope>
    <source>
        <strain evidence="2 3">EZ94</strain>
    </source>
</reference>
<dbReference type="EMBL" id="JANPWE010000004">
    <property type="protein sequence ID" value="MCR6545845.1"/>
    <property type="molecule type" value="Genomic_DNA"/>
</dbReference>
<dbReference type="InterPro" id="IPR024301">
    <property type="entry name" value="Amidase_6"/>
</dbReference>
<feature type="domain" description="Putative amidase" evidence="1">
    <location>
        <begin position="20"/>
        <end position="174"/>
    </location>
</feature>
<proteinExistence type="predicted"/>
<evidence type="ECO:0000313" key="3">
    <source>
        <dbReference type="Proteomes" id="UP001524944"/>
    </source>
</evidence>
<protein>
    <submittedName>
        <fullName evidence="2">Amidase domain-containing protein</fullName>
    </submittedName>
</protein>
<dbReference type="PANTHER" id="PTHR40032">
    <property type="entry name" value="EXPORTED PROTEIN-RELATED"/>
    <property type="match status" value="1"/>
</dbReference>
<evidence type="ECO:0000259" key="1">
    <source>
        <dbReference type="Pfam" id="PF12671"/>
    </source>
</evidence>